<dbReference type="GO" id="GO:0016491">
    <property type="term" value="F:oxidoreductase activity"/>
    <property type="evidence" value="ECO:0007669"/>
    <property type="project" value="UniProtKB-KW"/>
</dbReference>
<dbReference type="Proteomes" id="UP000427071">
    <property type="component" value="Chromosome"/>
</dbReference>
<accession>A0A6B8W6Q0</accession>
<dbReference type="InterPro" id="IPR016167">
    <property type="entry name" value="FAD-bd_PCMH_sub1"/>
</dbReference>
<dbReference type="InterPro" id="IPR006094">
    <property type="entry name" value="Oxid_FAD_bind_N"/>
</dbReference>
<keyword evidence="12" id="KW-1185">Reference proteome</keyword>
<dbReference type="AlphaFoldDB" id="A0A6B8W6Q0"/>
<feature type="site" description="Important for enzyme activity" evidence="9">
    <location>
        <position position="321"/>
    </location>
</feature>
<proteinExistence type="inferred from homology"/>
<dbReference type="Gene3D" id="3.30.43.10">
    <property type="entry name" value="Uridine Diphospho-n-acetylenolpyruvylglucosamine Reductase, domain 2"/>
    <property type="match status" value="1"/>
</dbReference>
<feature type="binding site" evidence="8">
    <location>
        <begin position="218"/>
        <end position="221"/>
    </location>
    <ligand>
        <name>FAD</name>
        <dbReference type="ChEBI" id="CHEBI:57692"/>
    </ligand>
</feature>
<feature type="domain" description="FAD-binding PCMH-type" evidence="10">
    <location>
        <begin position="104"/>
        <end position="286"/>
    </location>
</feature>
<evidence type="ECO:0000256" key="3">
    <source>
        <dbReference type="ARBA" id="ARBA00022630"/>
    </source>
</evidence>
<dbReference type="InterPro" id="IPR016164">
    <property type="entry name" value="FAD-linked_Oxase-like_C"/>
</dbReference>
<evidence type="ECO:0000256" key="9">
    <source>
        <dbReference type="PIRSR" id="PIRSR625650-4"/>
    </source>
</evidence>
<keyword evidence="3" id="KW-0285">Flavoprotein</keyword>
<evidence type="ECO:0000256" key="2">
    <source>
        <dbReference type="ARBA" id="ARBA00008000"/>
    </source>
</evidence>
<dbReference type="Pfam" id="PF02913">
    <property type="entry name" value="FAD-oxidase_C"/>
    <property type="match status" value="1"/>
</dbReference>
<dbReference type="Gene3D" id="3.30.300.330">
    <property type="match status" value="1"/>
</dbReference>
<keyword evidence="5 11" id="KW-0560">Oxidoreductase</keyword>
<feature type="binding site" evidence="8">
    <location>
        <begin position="136"/>
        <end position="142"/>
    </location>
    <ligand>
        <name>FAD</name>
        <dbReference type="ChEBI" id="CHEBI:57692"/>
    </ligand>
</feature>
<evidence type="ECO:0000259" key="10">
    <source>
        <dbReference type="PROSITE" id="PS51387"/>
    </source>
</evidence>
<feature type="binding site" evidence="7">
    <location>
        <position position="400"/>
    </location>
    <ligand>
        <name>substrate</name>
    </ligand>
</feature>
<comment type="cofactor">
    <cofactor evidence="1 8">
        <name>FAD</name>
        <dbReference type="ChEBI" id="CHEBI:57692"/>
    </cofactor>
</comment>
<dbReference type="InterPro" id="IPR016166">
    <property type="entry name" value="FAD-bd_PCMH"/>
</dbReference>
<dbReference type="GO" id="GO:0008610">
    <property type="term" value="P:lipid biosynthetic process"/>
    <property type="evidence" value="ECO:0007669"/>
    <property type="project" value="InterPro"/>
</dbReference>
<evidence type="ECO:0000256" key="1">
    <source>
        <dbReference type="ARBA" id="ARBA00001974"/>
    </source>
</evidence>
<dbReference type="InterPro" id="IPR025650">
    <property type="entry name" value="Alkyl-DHAP_Synthase"/>
</dbReference>
<dbReference type="Gene3D" id="3.30.70.3450">
    <property type="match status" value="1"/>
</dbReference>
<dbReference type="SUPFAM" id="SSF56176">
    <property type="entry name" value="FAD-binding/transporter-associated domain-like"/>
    <property type="match status" value="1"/>
</dbReference>
<evidence type="ECO:0000256" key="5">
    <source>
        <dbReference type="ARBA" id="ARBA00023002"/>
    </source>
</evidence>
<dbReference type="EC" id="1.-.-.-" evidence="11"/>
<reference evidence="12" key="1">
    <citation type="submission" date="2019-11" db="EMBL/GenBank/DDBJ databases">
        <title>Complete genome sequence of Corynebacterium kalinowskii 1959, a novel Corynebacterium species isolated from soil of a small paddock in Vilsendorf, Germany.</title>
        <authorList>
            <person name="Schaffert L."/>
            <person name="Ruwe M."/>
            <person name="Milse J."/>
            <person name="Hanuschka K."/>
            <person name="Ortseifen V."/>
            <person name="Droste J."/>
            <person name="Brandt D."/>
            <person name="Schlueter L."/>
            <person name="Kutter Y."/>
            <person name="Vinke S."/>
            <person name="Viehoefer P."/>
            <person name="Jacob L."/>
            <person name="Luebke N.-C."/>
            <person name="Schulte-Berndt E."/>
            <person name="Hain C."/>
            <person name="Linder M."/>
            <person name="Schmidt P."/>
            <person name="Wollenschlaeger L."/>
            <person name="Luttermann T."/>
            <person name="Thieme E."/>
            <person name="Hassa J."/>
            <person name="Haak M."/>
            <person name="Wittchen M."/>
            <person name="Mentz A."/>
            <person name="Persicke M."/>
            <person name="Busche T."/>
            <person name="Ruckert C."/>
        </authorList>
    </citation>
    <scope>NUCLEOTIDE SEQUENCE [LARGE SCALE GENOMIC DNA]</scope>
    <source>
        <strain evidence="12">1959</strain>
    </source>
</reference>
<sequence length="543" mass="57908">MNTPSMSMPTPPMAFGLWGTMEERKPLSDSIKNMLNSILGSAQPRPIPALEDLKLSEVRLSDTDLDALKKLVGSQHVSTDREQRVPRALGKSYFDLLDTRLADVISCPDAVVTPATEDEVLKVLQWCTAEKVAVVPFGGGTSVVGGVTPLDGGLRAVISLDLARFDAVEDVDPISGEATLGAGMSGPHAEIELAKHGLQLGHFPQSFPYATIGGFAATRSSGQNSAGYGRFDEMVRSMTVVTPQGIIEPGHAAPSSAAGPDMREIFLGSEGTFGIITRVRCNVHPIPETKAYEAFVFPNFDAGVNAVRMVEQTGTGPTVIRLSDEVESATNLTSTDSIGTKEGAAPKGCLCLTMYEGSPDHVESRHKETRELLLSLGGQSIGEAPVRKWEKGRFGSPVLRDSLLDVGALCETFETATDWSNVARLKKQVTAALTDELTKSGTMCLVLCHVSHVYANGCSLYFTVVATQNDQPRKQWEIAKVRVMKAIVDNGGTITHHHAIGTDHVSAMPHEIGAVGIQLMQAIKSTLDPAGILNPGKLVSSQA</sequence>
<dbReference type="GO" id="GO:0008609">
    <property type="term" value="F:alkylglycerone-phosphate synthase activity"/>
    <property type="evidence" value="ECO:0007669"/>
    <property type="project" value="InterPro"/>
</dbReference>
<comment type="similarity">
    <text evidence="2">Belongs to the FAD-binding oxidoreductase/transferase type 4 family.</text>
</comment>
<dbReference type="Gene3D" id="3.30.465.10">
    <property type="match status" value="1"/>
</dbReference>
<dbReference type="InterPro" id="IPR016169">
    <property type="entry name" value="FAD-bd_PCMH_sub2"/>
</dbReference>
<dbReference type="InterPro" id="IPR004113">
    <property type="entry name" value="FAD-bd_oxidored_4_C"/>
</dbReference>
<evidence type="ECO:0000313" key="11">
    <source>
        <dbReference type="EMBL" id="QGU02868.1"/>
    </source>
</evidence>
<organism evidence="11 12">
    <name type="scientific">Corynebacterium kalinowskii</name>
    <dbReference type="NCBI Taxonomy" id="2675216"/>
    <lineage>
        <taxon>Bacteria</taxon>
        <taxon>Bacillati</taxon>
        <taxon>Actinomycetota</taxon>
        <taxon>Actinomycetes</taxon>
        <taxon>Mycobacteriales</taxon>
        <taxon>Corynebacteriaceae</taxon>
        <taxon>Corynebacterium</taxon>
    </lineage>
</organism>
<dbReference type="InterPro" id="IPR036318">
    <property type="entry name" value="FAD-bd_PCMH-like_sf"/>
</dbReference>
<keyword evidence="4 8" id="KW-0274">FAD</keyword>
<name>A0A6B8W6Q0_9CORY</name>
<dbReference type="PANTHER" id="PTHR46568">
    <property type="entry name" value="ALKYLDIHYDROXYACETONEPHOSPHATE SYNTHASE, PEROXISOMAL"/>
    <property type="match status" value="1"/>
</dbReference>
<dbReference type="RefSeq" id="WP_231580458.1">
    <property type="nucleotide sequence ID" value="NZ_CP046452.1"/>
</dbReference>
<feature type="active site" description="Proton donor/acceptor" evidence="6">
    <location>
        <position position="461"/>
    </location>
</feature>
<dbReference type="Pfam" id="PF01565">
    <property type="entry name" value="FAD_binding_4"/>
    <property type="match status" value="1"/>
</dbReference>
<dbReference type="SUPFAM" id="SSF55103">
    <property type="entry name" value="FAD-linked oxidases, C-terminal domain"/>
    <property type="match status" value="1"/>
</dbReference>
<evidence type="ECO:0000313" key="12">
    <source>
        <dbReference type="Proteomes" id="UP000427071"/>
    </source>
</evidence>
<dbReference type="KEGG" id="ckw:CKALI_10065"/>
<dbReference type="PANTHER" id="PTHR46568:SF1">
    <property type="entry name" value="ALKYLDIHYDROXYACETONEPHOSPHATE SYNTHASE, PEROXISOMAL"/>
    <property type="match status" value="1"/>
</dbReference>
<feature type="binding site" evidence="8">
    <location>
        <begin position="270"/>
        <end position="276"/>
    </location>
    <ligand>
        <name>FAD</name>
        <dbReference type="ChEBI" id="CHEBI:57692"/>
    </ligand>
</feature>
<dbReference type="InterPro" id="IPR016171">
    <property type="entry name" value="Vanillyl_alc_oxidase_C-sub2"/>
</dbReference>
<dbReference type="GO" id="GO:0071949">
    <property type="term" value="F:FAD binding"/>
    <property type="evidence" value="ECO:0007669"/>
    <property type="project" value="InterPro"/>
</dbReference>
<evidence type="ECO:0000256" key="4">
    <source>
        <dbReference type="ARBA" id="ARBA00022827"/>
    </source>
</evidence>
<dbReference type="FunFam" id="1.10.45.10:FF:000001">
    <property type="entry name" value="D-lactate dehydrogenase mitochondrial"/>
    <property type="match status" value="1"/>
</dbReference>
<gene>
    <name evidence="11" type="ORF">CKALI_10065</name>
</gene>
<dbReference type="Gene3D" id="1.10.45.10">
    <property type="entry name" value="Vanillyl-alcohol Oxidase, Chain A, domain 4"/>
    <property type="match status" value="1"/>
</dbReference>
<protein>
    <submittedName>
        <fullName evidence="11">FAD-linked oxidoreductase</fullName>
        <ecNumber evidence="11">1.-.-.-</ecNumber>
    </submittedName>
</protein>
<evidence type="ECO:0000256" key="7">
    <source>
        <dbReference type="PIRSR" id="PIRSR625650-2"/>
    </source>
</evidence>
<evidence type="ECO:0000256" key="8">
    <source>
        <dbReference type="PIRSR" id="PIRSR625650-3"/>
    </source>
</evidence>
<dbReference type="EMBL" id="CP046452">
    <property type="protein sequence ID" value="QGU02868.1"/>
    <property type="molecule type" value="Genomic_DNA"/>
</dbReference>
<evidence type="ECO:0000256" key="6">
    <source>
        <dbReference type="PIRSR" id="PIRSR625650-1"/>
    </source>
</evidence>
<dbReference type="PROSITE" id="PS51387">
    <property type="entry name" value="FAD_PCMH"/>
    <property type="match status" value="1"/>
</dbReference>